<gene>
    <name evidence="9" type="ORF">A5821_003413</name>
</gene>
<dbReference type="InterPro" id="IPR003838">
    <property type="entry name" value="ABC3_permease_C"/>
</dbReference>
<evidence type="ECO:0000256" key="4">
    <source>
        <dbReference type="ARBA" id="ARBA00022989"/>
    </source>
</evidence>
<evidence type="ECO:0000256" key="2">
    <source>
        <dbReference type="ARBA" id="ARBA00022475"/>
    </source>
</evidence>
<dbReference type="InterPro" id="IPR025857">
    <property type="entry name" value="MacB_PCD"/>
</dbReference>
<protein>
    <recommendedName>
        <fullName evidence="11">ABC3 transporter permease protein domain-containing protein</fullName>
    </recommendedName>
</protein>
<proteinExistence type="predicted"/>
<feature type="transmembrane region" description="Helical" evidence="6">
    <location>
        <begin position="351"/>
        <end position="376"/>
    </location>
</feature>
<keyword evidence="4 6" id="KW-1133">Transmembrane helix</keyword>
<dbReference type="EMBL" id="CP147244">
    <property type="protein sequence ID" value="WYK02270.1"/>
    <property type="molecule type" value="Genomic_DNA"/>
</dbReference>
<feature type="domain" description="ABC3 transporter permease C-terminal" evidence="7">
    <location>
        <begin position="311"/>
        <end position="453"/>
    </location>
</feature>
<evidence type="ECO:0000256" key="1">
    <source>
        <dbReference type="ARBA" id="ARBA00004651"/>
    </source>
</evidence>
<feature type="domain" description="MacB-like periplasmic core" evidence="8">
    <location>
        <begin position="110"/>
        <end position="275"/>
    </location>
</feature>
<feature type="transmembrane region" description="Helical" evidence="6">
    <location>
        <begin position="425"/>
        <end position="449"/>
    </location>
</feature>
<dbReference type="AlphaFoldDB" id="A0AAQ3Y6J8"/>
<comment type="subcellular location">
    <subcellularLocation>
        <location evidence="1">Cell membrane</location>
        <topology evidence="1">Multi-pass membrane protein</topology>
    </subcellularLocation>
</comment>
<dbReference type="GO" id="GO:0022857">
    <property type="term" value="F:transmembrane transporter activity"/>
    <property type="evidence" value="ECO:0007669"/>
    <property type="project" value="TreeGrafter"/>
</dbReference>
<reference evidence="9 10" key="2">
    <citation type="submission" date="2024-03" db="EMBL/GenBank/DDBJ databases">
        <title>The Genome Sequence of Enterococcus sp. DIV0205d.</title>
        <authorList>
            <consortium name="The Broad Institute Genomics Platform"/>
            <consortium name="The Broad Institute Microbial Omics Core"/>
            <consortium name="The Broad Institute Genomic Center for Infectious Diseases"/>
            <person name="Earl A."/>
            <person name="Manson A."/>
            <person name="Gilmore M."/>
            <person name="Schwartman J."/>
            <person name="Shea T."/>
            <person name="Abouelleil A."/>
            <person name="Cao P."/>
            <person name="Chapman S."/>
            <person name="Cusick C."/>
            <person name="Young S."/>
            <person name="Neafsey D."/>
            <person name="Nusbaum C."/>
            <person name="Birren B."/>
        </authorList>
    </citation>
    <scope>NUCLEOTIDE SEQUENCE [LARGE SCALE GENOMIC DNA]</scope>
    <source>
        <strain evidence="9 10">7F3_DIV0205</strain>
    </source>
</reference>
<evidence type="ECO:0000313" key="9">
    <source>
        <dbReference type="EMBL" id="WYK02270.1"/>
    </source>
</evidence>
<evidence type="ECO:0000256" key="5">
    <source>
        <dbReference type="ARBA" id="ARBA00023136"/>
    </source>
</evidence>
<dbReference type="Proteomes" id="UP000194948">
    <property type="component" value="Chromosome"/>
</dbReference>
<evidence type="ECO:0000313" key="10">
    <source>
        <dbReference type="Proteomes" id="UP000194948"/>
    </source>
</evidence>
<evidence type="ECO:0000256" key="3">
    <source>
        <dbReference type="ARBA" id="ARBA00022692"/>
    </source>
</evidence>
<dbReference type="Pfam" id="PF02687">
    <property type="entry name" value="FtsX"/>
    <property type="match status" value="1"/>
</dbReference>
<feature type="transmembrane region" description="Helical" evidence="6">
    <location>
        <begin position="310"/>
        <end position="331"/>
    </location>
</feature>
<sequence>MSFFKRALISIWQRKGRTALFLGLFLIVFLLILSGFAIKQSAEKSKIDARKQLGAEVRLKRDNDKIREAVLSGKSTIKPLSKETIDQISHLPQVKSVLISGETGAAKGDLQSVAPRASNEENSINSNMANMSQGQEVPVFKIHGTNDLLKTADFKSHDAKLIEGEPITEKSLSNSAVVEQTFAKNNQLKLGDTFKIQGFSIQGEEKAQEYKVSGIYKSEKEVSTLEQMYEMAQPENQIYVDIDSFLKTSKQANIDDAMFYLKDPLQVGDFVKDAEAKLPSESNFFKLDAYTEQYEQMIGPLEKMAAFSSIMIKVIVIAGGLILTFLSLLSIRDRKKEVGILLSLGETKMKVILQLVAEILIIGLLSFGLSLVIVQATGQTITNSMLSKQAEQVGPIVQQDDDYGQEKNKNLEPIDKMELRVNATVVSQAGSLGFLLIIITTLVPSVMIARTDPKELFVQKE</sequence>
<dbReference type="Pfam" id="PF12704">
    <property type="entry name" value="MacB_PCD"/>
    <property type="match status" value="1"/>
</dbReference>
<dbReference type="PANTHER" id="PTHR30572">
    <property type="entry name" value="MEMBRANE COMPONENT OF TRANSPORTER-RELATED"/>
    <property type="match status" value="1"/>
</dbReference>
<dbReference type="PANTHER" id="PTHR30572:SF9">
    <property type="entry name" value="ABC TRANSPORTER PERMEASE PROTEIN"/>
    <property type="match status" value="1"/>
</dbReference>
<evidence type="ECO:0000256" key="6">
    <source>
        <dbReference type="SAM" id="Phobius"/>
    </source>
</evidence>
<evidence type="ECO:0008006" key="11">
    <source>
        <dbReference type="Google" id="ProtNLM"/>
    </source>
</evidence>
<dbReference type="GO" id="GO:0005886">
    <property type="term" value="C:plasma membrane"/>
    <property type="evidence" value="ECO:0007669"/>
    <property type="project" value="UniProtKB-SubCell"/>
</dbReference>
<name>A0AAQ3Y6J8_9ENTE</name>
<accession>A0AAQ3Y6J8</accession>
<keyword evidence="5 6" id="KW-0472">Membrane</keyword>
<organism evidence="9 10">
    <name type="scientific">Candidatus Enterococcus palustris</name>
    <dbReference type="NCBI Taxonomy" id="1834189"/>
    <lineage>
        <taxon>Bacteria</taxon>
        <taxon>Bacillati</taxon>
        <taxon>Bacillota</taxon>
        <taxon>Bacilli</taxon>
        <taxon>Lactobacillales</taxon>
        <taxon>Enterococcaceae</taxon>
        <taxon>Enterococcus</taxon>
    </lineage>
</organism>
<keyword evidence="3 6" id="KW-0812">Transmembrane</keyword>
<keyword evidence="2" id="KW-1003">Cell membrane</keyword>
<keyword evidence="10" id="KW-1185">Reference proteome</keyword>
<dbReference type="RefSeq" id="WP_086312133.1">
    <property type="nucleotide sequence ID" value="NZ_CP147244.1"/>
</dbReference>
<dbReference type="InterPro" id="IPR050250">
    <property type="entry name" value="Macrolide_Exporter_MacB"/>
</dbReference>
<evidence type="ECO:0000259" key="8">
    <source>
        <dbReference type="Pfam" id="PF12704"/>
    </source>
</evidence>
<reference evidence="10" key="1">
    <citation type="submission" date="2017-05" db="EMBL/GenBank/DDBJ databases">
        <title>The Genome Sequence of EEnterococcus faecalis 9F2_4866.</title>
        <authorList>
            <consortium name="The Broad Institute Genomics Platform"/>
            <consortium name="The Broad Institute Genomic Center for Infectious Diseases"/>
            <person name="Earl A."/>
            <person name="Manson A."/>
            <person name="Schwartman J."/>
            <person name="Gilmore M."/>
            <person name="Abouelleil A."/>
            <person name="Cao P."/>
            <person name="Chapman S."/>
            <person name="Cusick C."/>
            <person name="Shea T."/>
            <person name="Young S."/>
            <person name="Neafsey D."/>
            <person name="Nusbaum C."/>
            <person name="Birren B."/>
        </authorList>
    </citation>
    <scope>NUCLEOTIDE SEQUENCE [LARGE SCALE GENOMIC DNA]</scope>
    <source>
        <strain evidence="10">7F3_DIV0205</strain>
    </source>
</reference>
<evidence type="ECO:0000259" key="7">
    <source>
        <dbReference type="Pfam" id="PF02687"/>
    </source>
</evidence>